<dbReference type="InterPro" id="IPR007527">
    <property type="entry name" value="Znf_SWIM"/>
</dbReference>
<name>A0A0E0GQH7_ORYNI</name>
<dbReference type="Proteomes" id="UP000006591">
    <property type="component" value="Chromosome 3"/>
</dbReference>
<dbReference type="OMA" id="CQHARAW"/>
<dbReference type="Pfam" id="PF04434">
    <property type="entry name" value="SWIM"/>
    <property type="match status" value="1"/>
</dbReference>
<dbReference type="HOGENOM" id="CLU_088072_1_0_1"/>
<reference evidence="4" key="1">
    <citation type="submission" date="2015-04" db="UniProtKB">
        <authorList>
            <consortium name="EnsemblPlants"/>
        </authorList>
    </citation>
    <scope>IDENTIFICATION</scope>
    <source>
        <strain evidence="4">SL10</strain>
    </source>
</reference>
<evidence type="ECO:0000313" key="4">
    <source>
        <dbReference type="EnsemblPlants" id="ONIVA03G27060.1"/>
    </source>
</evidence>
<protein>
    <recommendedName>
        <fullName evidence="3">SWIM-type domain-containing protein</fullName>
    </recommendedName>
</protein>
<dbReference type="STRING" id="4536.A0A0E0GQH7"/>
<organism evidence="4">
    <name type="scientific">Oryza nivara</name>
    <name type="common">Indian wild rice</name>
    <name type="synonym">Oryza sativa f. spontanea</name>
    <dbReference type="NCBI Taxonomy" id="4536"/>
    <lineage>
        <taxon>Eukaryota</taxon>
        <taxon>Viridiplantae</taxon>
        <taxon>Streptophyta</taxon>
        <taxon>Embryophyta</taxon>
        <taxon>Tracheophyta</taxon>
        <taxon>Spermatophyta</taxon>
        <taxon>Magnoliopsida</taxon>
        <taxon>Liliopsida</taxon>
        <taxon>Poales</taxon>
        <taxon>Poaceae</taxon>
        <taxon>BOP clade</taxon>
        <taxon>Oryzoideae</taxon>
        <taxon>Oryzeae</taxon>
        <taxon>Oryzinae</taxon>
        <taxon>Oryza</taxon>
    </lineage>
</organism>
<keyword evidence="1" id="KW-0479">Metal-binding</keyword>
<dbReference type="PROSITE" id="PS50966">
    <property type="entry name" value="ZF_SWIM"/>
    <property type="match status" value="1"/>
</dbReference>
<accession>A0A0E0GQH7</accession>
<dbReference type="AlphaFoldDB" id="A0A0E0GQH7"/>
<reference evidence="4" key="2">
    <citation type="submission" date="2018-04" db="EMBL/GenBank/DDBJ databases">
        <title>OnivRS2 (Oryza nivara Reference Sequence Version 2).</title>
        <authorList>
            <person name="Zhang J."/>
            <person name="Kudrna D."/>
            <person name="Lee S."/>
            <person name="Talag J."/>
            <person name="Rajasekar S."/>
            <person name="Welchert J."/>
            <person name="Hsing Y.-I."/>
            <person name="Wing R.A."/>
        </authorList>
    </citation>
    <scope>NUCLEOTIDE SEQUENCE [LARGE SCALE GENOMIC DNA]</scope>
    <source>
        <strain evidence="4">SL10</strain>
    </source>
</reference>
<evidence type="ECO:0000256" key="1">
    <source>
        <dbReference type="PROSITE-ProRule" id="PRU00325"/>
    </source>
</evidence>
<keyword evidence="2" id="KW-0175">Coiled coil</keyword>
<evidence type="ECO:0000259" key="3">
    <source>
        <dbReference type="PROSITE" id="PS50966"/>
    </source>
</evidence>
<feature type="coiled-coil region" evidence="2">
    <location>
        <begin position="76"/>
        <end position="142"/>
    </location>
</feature>
<dbReference type="GO" id="GO:0008270">
    <property type="term" value="F:zinc ion binding"/>
    <property type="evidence" value="ECO:0007669"/>
    <property type="project" value="UniProtKB-KW"/>
</dbReference>
<dbReference type="EnsemblPlants" id="ONIVA03G27060.1">
    <property type="protein sequence ID" value="ONIVA03G27060.1"/>
    <property type="gene ID" value="ONIVA03G27060"/>
</dbReference>
<evidence type="ECO:0000313" key="5">
    <source>
        <dbReference type="Proteomes" id="UP000006591"/>
    </source>
</evidence>
<feature type="domain" description="SWIM-type" evidence="3">
    <location>
        <begin position="181"/>
        <end position="213"/>
    </location>
</feature>
<proteinExistence type="predicted"/>
<sequence>MSSSTSDGSSSSRQWKSSPVPYRVGPLDYQPAVMCQCRCPAKAARWISWSTDNPRCQYYKCQHARAWCDGLTSSFIRELLNDLRDMVNSLRRWKELLQKEVEDSRAKGERQRREIDYVRAMVAVKKEEIRSLKARNQKLEKEKKSFWERMRHIDVSTLLTFCHAISNGDDKYEVKHYTHRFTVNLDKKECSCRYWHLSGLPWPHAIACIYFKTNSLDAYIAECYSVDAF</sequence>
<keyword evidence="1" id="KW-0863">Zinc-finger</keyword>
<keyword evidence="5" id="KW-1185">Reference proteome</keyword>
<keyword evidence="1" id="KW-0862">Zinc</keyword>
<evidence type="ECO:0000256" key="2">
    <source>
        <dbReference type="SAM" id="Coils"/>
    </source>
</evidence>
<dbReference type="Gramene" id="ONIVA03G27060.1">
    <property type="protein sequence ID" value="ONIVA03G27060.1"/>
    <property type="gene ID" value="ONIVA03G27060"/>
</dbReference>